<dbReference type="AlphaFoldDB" id="A0A423WIH7"/>
<feature type="compositionally biased region" description="Pro residues" evidence="1">
    <location>
        <begin position="493"/>
        <end position="508"/>
    </location>
</feature>
<dbReference type="EMBL" id="LKEB01000050">
    <property type="protein sequence ID" value="ROW03155.1"/>
    <property type="molecule type" value="Genomic_DNA"/>
</dbReference>
<dbReference type="PANTHER" id="PTHR11188:SF166">
    <property type="entry name" value="ARRESTIN (OR S-ANTIGEN), N-TERMINAL DOMAIN PROTEIN (AFU_ORTHOLOGUE AFUA_7G02050)"/>
    <property type="match status" value="1"/>
</dbReference>
<dbReference type="InParanoid" id="A0A423WIH7"/>
<dbReference type="InterPro" id="IPR050357">
    <property type="entry name" value="Arrestin_domain-protein"/>
</dbReference>
<feature type="region of interest" description="Disordered" evidence="1">
    <location>
        <begin position="400"/>
        <end position="420"/>
    </location>
</feature>
<dbReference type="PANTHER" id="PTHR11188">
    <property type="entry name" value="ARRESTIN DOMAIN CONTAINING PROTEIN"/>
    <property type="match status" value="1"/>
</dbReference>
<comment type="caution">
    <text evidence="3">The sequence shown here is derived from an EMBL/GenBank/DDBJ whole genome shotgun (WGS) entry which is preliminary data.</text>
</comment>
<dbReference type="InterPro" id="IPR014752">
    <property type="entry name" value="Arrestin-like_C"/>
</dbReference>
<protein>
    <recommendedName>
        <fullName evidence="2">Arrestin-like N-terminal domain-containing protein</fullName>
    </recommendedName>
</protein>
<dbReference type="GO" id="GO:0005829">
    <property type="term" value="C:cytosol"/>
    <property type="evidence" value="ECO:0007669"/>
    <property type="project" value="TreeGrafter"/>
</dbReference>
<dbReference type="GO" id="GO:0005886">
    <property type="term" value="C:plasma membrane"/>
    <property type="evidence" value="ECO:0007669"/>
    <property type="project" value="TreeGrafter"/>
</dbReference>
<dbReference type="GO" id="GO:0070086">
    <property type="term" value="P:ubiquitin-dependent endocytosis"/>
    <property type="evidence" value="ECO:0007669"/>
    <property type="project" value="TreeGrafter"/>
</dbReference>
<feature type="region of interest" description="Disordered" evidence="1">
    <location>
        <begin position="568"/>
        <end position="587"/>
    </location>
</feature>
<evidence type="ECO:0000256" key="1">
    <source>
        <dbReference type="SAM" id="MobiDB-lite"/>
    </source>
</evidence>
<sequence>MSIRIALDNPPEFYTNLDVISGKIILGINRAEEIGAVIVKLEGESKTALSIPSNSRNSRSGSDRRRNAAQDRSQEVHENHKILYKVSQIYPDETVPAYAVPMLNPGQHEWPFQFKVPFNNSCGDPNIMAKIGGLAGAGGFMGGIRLMDGTKQLLYSHVTKTLPPSFTGFPREAEIRYYIKVTIQRPGLFKENWRHHIGYKFMPIEPPRPPASSQEAYARRPFTFNQKSPGVSGVLHQPKRQSIFSRKPSSQSLLVTGTSTDNEVPPSIEVSARLPHPSILTCNKAIPLRILARKLVDTRAECYLVSLQIDLVGSTVVRCQDLTNTEVTRWVVANRYGLAVPLQRGPGDPVGAETEIDDVLWKTKPLPNTVMPSFVTCNLRRSYALEIKLGISWGKPPGATTAIPDEFPPGSKHSKNKVGVSVGKGKDPVYNLAQTIFLPLHFSSVQVYSGLAPPESLAQAALKGRRQRTQQQQQQQQQQRPRPTPARPAAVPSLPPRQQPDPLYPPQLRPGQVPGQAQTAPSPAPPPAGGADLFDAAAAPAYDDAPPSYDEVMAEAMTGPVVPAGQARPAWSGVTNENGPDSLPVKS</sequence>
<keyword evidence="4" id="KW-1185">Reference proteome</keyword>
<dbReference type="GO" id="GO:0030674">
    <property type="term" value="F:protein-macromolecule adaptor activity"/>
    <property type="evidence" value="ECO:0007669"/>
    <property type="project" value="TreeGrafter"/>
</dbReference>
<feature type="domain" description="Arrestin-like N-terminal" evidence="2">
    <location>
        <begin position="4"/>
        <end position="120"/>
    </location>
</feature>
<reference evidence="3 4" key="1">
    <citation type="submission" date="2015-09" db="EMBL/GenBank/DDBJ databases">
        <title>Host preference determinants of Valsa canker pathogens revealed by comparative genomics.</title>
        <authorList>
            <person name="Yin Z."/>
            <person name="Huang L."/>
        </authorList>
    </citation>
    <scope>NUCLEOTIDE SEQUENCE [LARGE SCALE GENOMIC DNA]</scope>
    <source>
        <strain evidence="3 4">SXYLt</strain>
    </source>
</reference>
<dbReference type="GO" id="GO:0031625">
    <property type="term" value="F:ubiquitin protein ligase binding"/>
    <property type="evidence" value="ECO:0007669"/>
    <property type="project" value="TreeGrafter"/>
</dbReference>
<evidence type="ECO:0000313" key="3">
    <source>
        <dbReference type="EMBL" id="ROW03155.1"/>
    </source>
</evidence>
<evidence type="ECO:0000259" key="2">
    <source>
        <dbReference type="Pfam" id="PF00339"/>
    </source>
</evidence>
<feature type="compositionally biased region" description="Low complexity" evidence="1">
    <location>
        <begin position="529"/>
        <end position="547"/>
    </location>
</feature>
<dbReference type="OrthoDB" id="3365616at2759"/>
<evidence type="ECO:0000313" key="4">
    <source>
        <dbReference type="Proteomes" id="UP000285146"/>
    </source>
</evidence>
<dbReference type="Proteomes" id="UP000285146">
    <property type="component" value="Unassembled WGS sequence"/>
</dbReference>
<organism evidence="3 4">
    <name type="scientific">Cytospora leucostoma</name>
    <dbReference type="NCBI Taxonomy" id="1230097"/>
    <lineage>
        <taxon>Eukaryota</taxon>
        <taxon>Fungi</taxon>
        <taxon>Dikarya</taxon>
        <taxon>Ascomycota</taxon>
        <taxon>Pezizomycotina</taxon>
        <taxon>Sordariomycetes</taxon>
        <taxon>Sordariomycetidae</taxon>
        <taxon>Diaporthales</taxon>
        <taxon>Cytosporaceae</taxon>
        <taxon>Cytospora</taxon>
    </lineage>
</organism>
<name>A0A423WIH7_9PEZI</name>
<feature type="compositionally biased region" description="Low complexity" evidence="1">
    <location>
        <begin position="469"/>
        <end position="481"/>
    </location>
</feature>
<gene>
    <name evidence="3" type="ORF">VPNG_08164</name>
</gene>
<accession>A0A423WIH7</accession>
<proteinExistence type="predicted"/>
<feature type="region of interest" description="Disordered" evidence="1">
    <location>
        <begin position="49"/>
        <end position="76"/>
    </location>
</feature>
<dbReference type="InterPro" id="IPR011021">
    <property type="entry name" value="Arrestin-like_N"/>
</dbReference>
<feature type="region of interest" description="Disordered" evidence="1">
    <location>
        <begin position="459"/>
        <end position="547"/>
    </location>
</feature>
<dbReference type="CDD" id="cd22952">
    <property type="entry name" value="ART10-like"/>
    <property type="match status" value="1"/>
</dbReference>
<feature type="compositionally biased region" description="Basic and acidic residues" evidence="1">
    <location>
        <begin position="61"/>
        <end position="76"/>
    </location>
</feature>
<dbReference type="STRING" id="1230097.A0A423WIH7"/>
<dbReference type="Pfam" id="PF00339">
    <property type="entry name" value="Arrestin_N"/>
    <property type="match status" value="1"/>
</dbReference>
<dbReference type="Gene3D" id="2.60.40.640">
    <property type="match status" value="1"/>
</dbReference>